<dbReference type="Pfam" id="PF25019">
    <property type="entry name" value="LRR_R13L1-DRL21"/>
    <property type="match status" value="1"/>
</dbReference>
<keyword evidence="3" id="KW-0547">Nucleotide-binding</keyword>
<dbReference type="GO" id="GO:0005524">
    <property type="term" value="F:ATP binding"/>
    <property type="evidence" value="ECO:0007669"/>
    <property type="project" value="UniProtKB-KW"/>
</dbReference>
<dbReference type="FunFam" id="1.10.10.10:FF:000322">
    <property type="entry name" value="Probable disease resistance protein At1g63360"/>
    <property type="match status" value="1"/>
</dbReference>
<dbReference type="Gene3D" id="3.40.50.300">
    <property type="entry name" value="P-loop containing nucleotide triphosphate hydrolases"/>
    <property type="match status" value="1"/>
</dbReference>
<reference evidence="11" key="1">
    <citation type="journal article" date="2020" name="Plant J.">
        <title>Transposons played a major role in the diversification between the closely related almond and peach genomes: results from the almond genome sequence.</title>
        <authorList>
            <person name="Alioto T."/>
            <person name="Alexiou K.G."/>
            <person name="Bardil A."/>
            <person name="Barteri F."/>
            <person name="Castanera R."/>
            <person name="Cruz F."/>
            <person name="Dhingra A."/>
            <person name="Duval H."/>
            <person name="Fernandez I Marti A."/>
            <person name="Frias L."/>
            <person name="Galan B."/>
            <person name="Garcia J.L."/>
            <person name="Howad W."/>
            <person name="Gomez-Garrido J."/>
            <person name="Gut M."/>
            <person name="Julca I."/>
            <person name="Morata J."/>
            <person name="Puigdomenech P."/>
            <person name="Ribeca P."/>
            <person name="Rubio Cabetas M.J."/>
            <person name="Vlasova A."/>
            <person name="Wirthensohn M."/>
            <person name="Garcia-Mas J."/>
            <person name="Gabaldon T."/>
            <person name="Casacuberta J.M."/>
            <person name="Arus P."/>
        </authorList>
    </citation>
    <scope>NUCLEOTIDE SEQUENCE [LARGE SCALE GENOMIC DNA]</scope>
    <source>
        <strain evidence="11">cv. Texas</strain>
    </source>
</reference>
<dbReference type="PRINTS" id="PR00364">
    <property type="entry name" value="DISEASERSIST"/>
</dbReference>
<dbReference type="Gene3D" id="1.20.5.4130">
    <property type="match status" value="1"/>
</dbReference>
<dbReference type="GO" id="GO:0043531">
    <property type="term" value="F:ADP binding"/>
    <property type="evidence" value="ECO:0007669"/>
    <property type="project" value="InterPro"/>
</dbReference>
<name>A0A5E4FQ76_PRUDU</name>
<evidence type="ECO:0000256" key="1">
    <source>
        <dbReference type="ARBA" id="ARBA00022614"/>
    </source>
</evidence>
<dbReference type="Gramene" id="VVA29540">
    <property type="protein sequence ID" value="VVA29540"/>
    <property type="gene ID" value="Prudul26B022431"/>
</dbReference>
<feature type="domain" description="NB-ARC" evidence="6">
    <location>
        <begin position="213"/>
        <end position="369"/>
    </location>
</feature>
<dbReference type="InterPro" id="IPR042197">
    <property type="entry name" value="Apaf_helical"/>
</dbReference>
<sequence>MVMIHPPCEGKKSFKNLSPQRKTFSKSFHTSLPELSELSTNLGILLHPIPLQRKEEKNGWSFDRRGLYFCFHPVLDDAEEKQIEKPAVREWLDDLKHAVFDAEDLLGEINYEALRCKLEGEAETADKFTNKVWNFLPTSRNKFYQSMNVKIQELLRKLEDFVQLKGALGLTEVVGRKFSQRTPTTSLIHEPYVYGRNEVKENLSKVLFSDDASKDDVSVITIVGMGGVGKTTLARMLYNDDRVKEHFTFKAWACVSEDYDAIRATKTLLESVTSKPCNTTDLNLLQVELREQLRGKKFLFVLDDLWNEKYTDWNCLQTPFTSGARGSKVIVTTRNKNVASFMQNVPTQPLEPLSHEDCWSLLAKHAFGNVNCSAYPSLEEIGKKIARKCNGLPLAAQTLGGLLRSRLDSEVWNRVLNNSIWDLPSEKSDILPALGLSYHYLPAKLKRCFIYCSIFPKDFEFKVEDVVFLWMAEGLISQAENGDNMEEVAKEYFDELLSRSLFQMSRKSSFVMHDLINDLAVFMSKGFCSRLEGGKESCDVERVRHLSYSRGKFDVALKFEPLKGAKCLRTFLPTSLNTYEEHYYLGKKVVQDLISSHRCLQVLSLSRYSNVTQLPDSIKNLIHLRYLDLSRTAIERLPGVLCSLYNLQTLLLSNCSSLIELPADLRKLINLQKLMLGGCASLAKLPVDLWELISLRHLDVSGTKIAEMPAQMSRLKSLRTLTAFVVGKSIGSTIGELGELPHLQGKLSILKLQNVVDAKDAVQANLKNKNDLKELELAWDDEDSDDSEKVRDVLGKLQPSISLEKLIIKFYGGTNFPNWLGDSCFSNIQVMRLSNCKYCWSLPPVGGLPALKELYIERMEFVKTIGVEFYGRNGAYLIQPFQSLEKLEFKEMAEWEEWIPSGSGGPDFPRLQVLILSVCPKLRGSLPCDLPCLKKLRVGWCGVLHDQGATATTSSSTSLNYNSLEELGIGECQTGLLSLLETKLLSQLAIQHFNDIQCLPNINRLQSLSLWNCPTLSSFPEDGLPTSLTSLTIVDCRILEFLPQEMLAKLTSLHFLMIYNSCDSMRSFPLGIFPKLTTLEIGCCDNLESLCLIEEGAVLSHLNSLEVYDCPNLVCFPQGGLPTPNLTRLKFDGCAKLKSLPEHIHTLTALGNLNISNLPNLESIAEDGGLPPNLRDFNINNCERLRASSSSVGDYSNWGLQALVSLEKFTIRGRGSDEILETLLKQQLLPTTVRTLRIAELSTLKSLDVKGLARLTFLETLEIIRCKSLEFLPGEVLKHLTSLQRLYIYGCPSLQFVPEEGLPPSLYYLYISDCSALEKRYQNKTGQDHWASISHIQCIEINDEVIIR</sequence>
<evidence type="ECO:0000256" key="4">
    <source>
        <dbReference type="ARBA" id="ARBA00022821"/>
    </source>
</evidence>
<dbReference type="Pfam" id="PF00931">
    <property type="entry name" value="NB-ARC"/>
    <property type="match status" value="1"/>
</dbReference>
<feature type="domain" description="Disease resistance protein winged helix" evidence="8">
    <location>
        <begin position="454"/>
        <end position="520"/>
    </location>
</feature>
<dbReference type="InParanoid" id="A0A5E4FQ76"/>
<dbReference type="GO" id="GO:0051707">
    <property type="term" value="P:response to other organism"/>
    <property type="evidence" value="ECO:0007669"/>
    <property type="project" value="UniProtKB-ARBA"/>
</dbReference>
<protein>
    <submittedName>
        <fullName evidence="10">PREDICTED: putative disease resistance</fullName>
    </submittedName>
</protein>
<evidence type="ECO:0000259" key="6">
    <source>
        <dbReference type="Pfam" id="PF00931"/>
    </source>
</evidence>
<evidence type="ECO:0000259" key="9">
    <source>
        <dbReference type="Pfam" id="PF25019"/>
    </source>
</evidence>
<evidence type="ECO:0000256" key="5">
    <source>
        <dbReference type="ARBA" id="ARBA00022840"/>
    </source>
</evidence>
<organism evidence="10 11">
    <name type="scientific">Prunus dulcis</name>
    <name type="common">Almond</name>
    <name type="synonym">Amygdalus dulcis</name>
    <dbReference type="NCBI Taxonomy" id="3755"/>
    <lineage>
        <taxon>Eukaryota</taxon>
        <taxon>Viridiplantae</taxon>
        <taxon>Streptophyta</taxon>
        <taxon>Embryophyta</taxon>
        <taxon>Tracheophyta</taxon>
        <taxon>Spermatophyta</taxon>
        <taxon>Magnoliopsida</taxon>
        <taxon>eudicotyledons</taxon>
        <taxon>Gunneridae</taxon>
        <taxon>Pentapetalae</taxon>
        <taxon>rosids</taxon>
        <taxon>fabids</taxon>
        <taxon>Rosales</taxon>
        <taxon>Rosaceae</taxon>
        <taxon>Amygdaloideae</taxon>
        <taxon>Amygdaleae</taxon>
        <taxon>Prunus</taxon>
    </lineage>
</organism>
<keyword evidence="2" id="KW-0677">Repeat</keyword>
<dbReference type="OMA" id="DISCTKI"/>
<dbReference type="InterPro" id="IPR032675">
    <property type="entry name" value="LRR_dom_sf"/>
</dbReference>
<dbReference type="PANTHER" id="PTHR36766:SF40">
    <property type="entry name" value="DISEASE RESISTANCE PROTEIN RGA3"/>
    <property type="match status" value="1"/>
</dbReference>
<dbReference type="Proteomes" id="UP000327085">
    <property type="component" value="Chromosome 2"/>
</dbReference>
<keyword evidence="5" id="KW-0067">ATP-binding</keyword>
<dbReference type="FunCoup" id="A0A5E4FQ76">
    <property type="interactions" value="389"/>
</dbReference>
<feature type="domain" description="R13L1/DRL21-like LRR repeat region" evidence="9">
    <location>
        <begin position="734"/>
        <end position="859"/>
    </location>
</feature>
<dbReference type="InterPro" id="IPR058922">
    <property type="entry name" value="WHD_DRP"/>
</dbReference>
<evidence type="ECO:0000256" key="2">
    <source>
        <dbReference type="ARBA" id="ARBA00022737"/>
    </source>
</evidence>
<keyword evidence="1" id="KW-0433">Leucine-rich repeat</keyword>
<dbReference type="Gene3D" id="1.10.8.430">
    <property type="entry name" value="Helical domain of apoptotic protease-activating factors"/>
    <property type="match status" value="1"/>
</dbReference>
<dbReference type="InterPro" id="IPR002182">
    <property type="entry name" value="NB-ARC"/>
</dbReference>
<dbReference type="SUPFAM" id="SSF52540">
    <property type="entry name" value="P-loop containing nucleoside triphosphate hydrolases"/>
    <property type="match status" value="1"/>
</dbReference>
<dbReference type="InterPro" id="IPR003591">
    <property type="entry name" value="Leu-rich_rpt_typical-subtyp"/>
</dbReference>
<dbReference type="PANTHER" id="PTHR36766">
    <property type="entry name" value="PLANT BROAD-SPECTRUM MILDEW RESISTANCE PROTEIN RPW8"/>
    <property type="match status" value="1"/>
</dbReference>
<dbReference type="InterPro" id="IPR056789">
    <property type="entry name" value="LRR_R13L1-DRL21"/>
</dbReference>
<dbReference type="InterPro" id="IPR027417">
    <property type="entry name" value="P-loop_NTPase"/>
</dbReference>
<dbReference type="FunFam" id="3.40.50.300:FF:001091">
    <property type="entry name" value="Probable disease resistance protein At1g61300"/>
    <property type="match status" value="1"/>
</dbReference>
<evidence type="ECO:0000256" key="3">
    <source>
        <dbReference type="ARBA" id="ARBA00022741"/>
    </source>
</evidence>
<dbReference type="Pfam" id="PF23559">
    <property type="entry name" value="WHD_DRP"/>
    <property type="match status" value="1"/>
</dbReference>
<proteinExistence type="predicted"/>
<keyword evidence="4" id="KW-0611">Plant defense</keyword>
<dbReference type="InterPro" id="IPR041118">
    <property type="entry name" value="Rx_N"/>
</dbReference>
<gene>
    <name evidence="10" type="ORF">ALMOND_2B022431</name>
</gene>
<dbReference type="EMBL" id="CABIKO010000168">
    <property type="protein sequence ID" value="VVA29540.1"/>
    <property type="molecule type" value="Genomic_DNA"/>
</dbReference>
<dbReference type="InterPro" id="IPR036388">
    <property type="entry name" value="WH-like_DNA-bd_sf"/>
</dbReference>
<dbReference type="SUPFAM" id="SSF52058">
    <property type="entry name" value="L domain-like"/>
    <property type="match status" value="2"/>
</dbReference>
<evidence type="ECO:0000313" key="10">
    <source>
        <dbReference type="EMBL" id="VVA29540.1"/>
    </source>
</evidence>
<dbReference type="Gene3D" id="1.10.10.10">
    <property type="entry name" value="Winged helix-like DNA-binding domain superfamily/Winged helix DNA-binding domain"/>
    <property type="match status" value="1"/>
</dbReference>
<dbReference type="Pfam" id="PF18052">
    <property type="entry name" value="Rx_N"/>
    <property type="match status" value="1"/>
</dbReference>
<feature type="domain" description="Disease resistance N-terminal" evidence="7">
    <location>
        <begin position="72"/>
        <end position="122"/>
    </location>
</feature>
<accession>A0A5E4FQ76</accession>
<evidence type="ECO:0000259" key="7">
    <source>
        <dbReference type="Pfam" id="PF18052"/>
    </source>
</evidence>
<evidence type="ECO:0000313" key="11">
    <source>
        <dbReference type="Proteomes" id="UP000327085"/>
    </source>
</evidence>
<dbReference type="GO" id="GO:0006952">
    <property type="term" value="P:defense response"/>
    <property type="evidence" value="ECO:0007669"/>
    <property type="project" value="UniProtKB-KW"/>
</dbReference>
<dbReference type="SMART" id="SM00369">
    <property type="entry name" value="LRR_TYP"/>
    <property type="match status" value="2"/>
</dbReference>
<evidence type="ECO:0000259" key="8">
    <source>
        <dbReference type="Pfam" id="PF23559"/>
    </source>
</evidence>
<dbReference type="Gene3D" id="3.80.10.10">
    <property type="entry name" value="Ribonuclease Inhibitor"/>
    <property type="match status" value="4"/>
</dbReference>